<protein>
    <submittedName>
        <fullName evidence="2">Uncharacterized protein</fullName>
    </submittedName>
</protein>
<evidence type="ECO:0000313" key="2">
    <source>
        <dbReference type="EMBL" id="BBP45674.1"/>
    </source>
</evidence>
<dbReference type="PANTHER" id="PTHR37528">
    <property type="entry name" value="UPF0149 PROTEIN YGFB"/>
    <property type="match status" value="1"/>
</dbReference>
<dbReference type="SUPFAM" id="SSF101327">
    <property type="entry name" value="YgfB-like"/>
    <property type="match status" value="1"/>
</dbReference>
<dbReference type="KEGG" id="tse:THMIRHAS_10470"/>
<evidence type="ECO:0000256" key="1">
    <source>
        <dbReference type="ARBA" id="ARBA00038308"/>
    </source>
</evidence>
<dbReference type="RefSeq" id="WP_243830888.1">
    <property type="nucleotide sequence ID" value="NZ_AP021889.1"/>
</dbReference>
<dbReference type="Gene3D" id="1.20.120.740">
    <property type="entry name" value="YgfB uncharacterised protein family UPF0149, PF03695"/>
    <property type="match status" value="1"/>
</dbReference>
<dbReference type="GO" id="GO:0005829">
    <property type="term" value="C:cytosol"/>
    <property type="evidence" value="ECO:0007669"/>
    <property type="project" value="TreeGrafter"/>
</dbReference>
<name>A0A6F8PUH9_9GAMM</name>
<gene>
    <name evidence="2" type="ORF">THMIRHAS_10470</name>
</gene>
<proteinExistence type="inferred from homology"/>
<comment type="similarity">
    <text evidence="1">Belongs to the UPF0149 family.</text>
</comment>
<dbReference type="InterPro" id="IPR011978">
    <property type="entry name" value="YgfB-like"/>
</dbReference>
<dbReference type="Proteomes" id="UP000501726">
    <property type="component" value="Chromosome"/>
</dbReference>
<organism evidence="2 3">
    <name type="scientific">Thiosulfatimonas sediminis</name>
    <dbReference type="NCBI Taxonomy" id="2675054"/>
    <lineage>
        <taxon>Bacteria</taxon>
        <taxon>Pseudomonadati</taxon>
        <taxon>Pseudomonadota</taxon>
        <taxon>Gammaproteobacteria</taxon>
        <taxon>Thiotrichales</taxon>
        <taxon>Piscirickettsiaceae</taxon>
        <taxon>Thiosulfatimonas</taxon>
    </lineage>
</organism>
<dbReference type="EMBL" id="AP021889">
    <property type="protein sequence ID" value="BBP45674.1"/>
    <property type="molecule type" value="Genomic_DNA"/>
</dbReference>
<keyword evidence="3" id="KW-1185">Reference proteome</keyword>
<dbReference type="AlphaFoldDB" id="A0A6F8PUH9"/>
<dbReference type="PANTHER" id="PTHR37528:SF1">
    <property type="entry name" value="UPF0149 PROTEIN YGFB"/>
    <property type="match status" value="1"/>
</dbReference>
<dbReference type="Pfam" id="PF03695">
    <property type="entry name" value="UPF0149"/>
    <property type="match status" value="1"/>
</dbReference>
<accession>A0A6F8PUH9</accession>
<dbReference type="InterPro" id="IPR036255">
    <property type="entry name" value="YgfB-like_sf"/>
</dbReference>
<reference evidence="3" key="1">
    <citation type="submission" date="2019-11" db="EMBL/GenBank/DDBJ databases">
        <title>Isolation and characterization of two novel species in the genus Thiomicrorhabdus.</title>
        <authorList>
            <person name="Mochizuki J."/>
            <person name="Kojima H."/>
            <person name="Fukui M."/>
        </authorList>
    </citation>
    <scope>NUCLEOTIDE SEQUENCE [LARGE SCALE GENOMIC DNA]</scope>
    <source>
        <strain evidence="3">aks77</strain>
    </source>
</reference>
<evidence type="ECO:0000313" key="3">
    <source>
        <dbReference type="Proteomes" id="UP000501726"/>
    </source>
</evidence>
<sequence>MMDFQRLNEAVTPYPELESPSFLQGMLIGLLCVDSDIQESVWIRRILEEAQVKSVKESFLIALHEMFLETNKGLNGSGFELALCLPDDGDSLVMRAAMLGQLCEGLIYGVGLGGGLNEMEKTLNESVRELINDLSEIARIDVSALGELEKEADVEQIEQDLMELSEFVKVGILTLNEELNPVDAAPIMSVPDSEYQLH</sequence>